<protein>
    <submittedName>
        <fullName evidence="10">MFS transporter</fullName>
    </submittedName>
</protein>
<feature type="transmembrane region" description="Helical" evidence="8">
    <location>
        <begin position="262"/>
        <end position="281"/>
    </location>
</feature>
<comment type="caution">
    <text evidence="10">The sequence shown here is derived from an EMBL/GenBank/DDBJ whole genome shotgun (WGS) entry which is preliminary data.</text>
</comment>
<feature type="transmembrane region" description="Helical" evidence="8">
    <location>
        <begin position="61"/>
        <end position="80"/>
    </location>
</feature>
<feature type="transmembrane region" description="Helical" evidence="8">
    <location>
        <begin position="293"/>
        <end position="311"/>
    </location>
</feature>
<keyword evidence="3" id="KW-0813">Transport</keyword>
<keyword evidence="4" id="KW-1003">Cell membrane</keyword>
<dbReference type="InterPro" id="IPR011701">
    <property type="entry name" value="MFS"/>
</dbReference>
<evidence type="ECO:0000313" key="11">
    <source>
        <dbReference type="Proteomes" id="UP000653644"/>
    </source>
</evidence>
<evidence type="ECO:0000256" key="3">
    <source>
        <dbReference type="ARBA" id="ARBA00022448"/>
    </source>
</evidence>
<gene>
    <name evidence="10" type="ORF">GCM10010345_81900</name>
</gene>
<evidence type="ECO:0000256" key="1">
    <source>
        <dbReference type="ARBA" id="ARBA00004651"/>
    </source>
</evidence>
<dbReference type="PROSITE" id="PS50850">
    <property type="entry name" value="MFS"/>
    <property type="match status" value="1"/>
</dbReference>
<dbReference type="InterPro" id="IPR036259">
    <property type="entry name" value="MFS_trans_sf"/>
</dbReference>
<dbReference type="SUPFAM" id="SSF103473">
    <property type="entry name" value="MFS general substrate transporter"/>
    <property type="match status" value="1"/>
</dbReference>
<evidence type="ECO:0000256" key="8">
    <source>
        <dbReference type="SAM" id="Phobius"/>
    </source>
</evidence>
<dbReference type="PANTHER" id="PTHR43271">
    <property type="entry name" value="BLL2771 PROTEIN"/>
    <property type="match status" value="1"/>
</dbReference>
<evidence type="ECO:0000256" key="7">
    <source>
        <dbReference type="ARBA" id="ARBA00023136"/>
    </source>
</evidence>
<comment type="subcellular location">
    <subcellularLocation>
        <location evidence="1">Cell membrane</location>
        <topology evidence="1">Multi-pass membrane protein</topology>
    </subcellularLocation>
</comment>
<feature type="transmembrane region" description="Helical" evidence="8">
    <location>
        <begin position="178"/>
        <end position="201"/>
    </location>
</feature>
<feature type="transmembrane region" description="Helical" evidence="8">
    <location>
        <begin position="92"/>
        <end position="115"/>
    </location>
</feature>
<sequence length="402" mass="40768">MNSTRSATMTAADANPAPDWAPTGRTVTLLACAGVLVVGQLYTVLALYHSMARGFGVPASSVAWTSTAFGFAYAFGFLVAGPLSDRLGPRKAITICLIATAATTALVPAATTLAVAVTFRALQGLTAALFAPAAYAYATTHIRPQRRAAALSVVAASLLAAAVIMQVAAQLIGAALGWRAVFLLCALAFLVLAAFSWRILLPAAAHRTVRMRDAFAAMPRLLTTPRLTVLYLGAMTLLGGFVAVYASIALVGPRAVTGSPGALLALRASSLPAMVAVPLAAPLLARTSPVRRIAAAMTTAALAVLAAGFAAASPVGLAVAVFVFVTAVLVAAPAYVEAIGAHAGAHRGSATALYAFAMFIGGSVESQLVGNFSHLGFFPIVIGVSAVLGVGALLGFVSVRRP</sequence>
<evidence type="ECO:0000256" key="6">
    <source>
        <dbReference type="ARBA" id="ARBA00022989"/>
    </source>
</evidence>
<feature type="transmembrane region" description="Helical" evidence="8">
    <location>
        <begin position="121"/>
        <end position="138"/>
    </location>
</feature>
<proteinExistence type="inferred from homology"/>
<reference evidence="11" key="1">
    <citation type="journal article" date="2019" name="Int. J. Syst. Evol. Microbiol.">
        <title>The Global Catalogue of Microorganisms (GCM) 10K type strain sequencing project: providing services to taxonomists for standard genome sequencing and annotation.</title>
        <authorList>
            <consortium name="The Broad Institute Genomics Platform"/>
            <consortium name="The Broad Institute Genome Sequencing Center for Infectious Disease"/>
            <person name="Wu L."/>
            <person name="Ma J."/>
        </authorList>
    </citation>
    <scope>NUCLEOTIDE SEQUENCE [LARGE SCALE GENOMIC DNA]</scope>
    <source>
        <strain evidence="11">JCM 4733</strain>
    </source>
</reference>
<evidence type="ECO:0000256" key="2">
    <source>
        <dbReference type="ARBA" id="ARBA00008335"/>
    </source>
</evidence>
<feature type="transmembrane region" description="Helical" evidence="8">
    <location>
        <begin position="376"/>
        <end position="399"/>
    </location>
</feature>
<dbReference type="Gene3D" id="1.20.1720.10">
    <property type="entry name" value="Multidrug resistance protein D"/>
    <property type="match status" value="1"/>
</dbReference>
<evidence type="ECO:0000313" key="10">
    <source>
        <dbReference type="EMBL" id="GHA65600.1"/>
    </source>
</evidence>
<feature type="transmembrane region" description="Helical" evidence="8">
    <location>
        <begin position="27"/>
        <end position="49"/>
    </location>
</feature>
<feature type="transmembrane region" description="Helical" evidence="8">
    <location>
        <begin position="150"/>
        <end position="172"/>
    </location>
</feature>
<name>A0ABQ3D8E4_9ACTN</name>
<feature type="transmembrane region" description="Helical" evidence="8">
    <location>
        <begin position="228"/>
        <end position="250"/>
    </location>
</feature>
<dbReference type="Proteomes" id="UP000653644">
    <property type="component" value="Unassembled WGS sequence"/>
</dbReference>
<dbReference type="PANTHER" id="PTHR43271:SF2">
    <property type="entry name" value="BLL2771 PROTEIN"/>
    <property type="match status" value="1"/>
</dbReference>
<keyword evidence="11" id="KW-1185">Reference proteome</keyword>
<feature type="transmembrane region" description="Helical" evidence="8">
    <location>
        <begin position="317"/>
        <end position="336"/>
    </location>
</feature>
<evidence type="ECO:0000256" key="5">
    <source>
        <dbReference type="ARBA" id="ARBA00022692"/>
    </source>
</evidence>
<evidence type="ECO:0000256" key="4">
    <source>
        <dbReference type="ARBA" id="ARBA00022475"/>
    </source>
</evidence>
<keyword evidence="6 8" id="KW-1133">Transmembrane helix</keyword>
<dbReference type="EMBL" id="BMVN01000055">
    <property type="protein sequence ID" value="GHA65600.1"/>
    <property type="molecule type" value="Genomic_DNA"/>
</dbReference>
<dbReference type="RefSeq" id="WP_229917834.1">
    <property type="nucleotide sequence ID" value="NZ_BMVN01000055.1"/>
</dbReference>
<accession>A0ABQ3D8E4</accession>
<evidence type="ECO:0000259" key="9">
    <source>
        <dbReference type="PROSITE" id="PS50850"/>
    </source>
</evidence>
<dbReference type="InterPro" id="IPR020846">
    <property type="entry name" value="MFS_dom"/>
</dbReference>
<keyword evidence="7 8" id="KW-0472">Membrane</keyword>
<organism evidence="10 11">
    <name type="scientific">Streptomyces canarius</name>
    <dbReference type="NCBI Taxonomy" id="285453"/>
    <lineage>
        <taxon>Bacteria</taxon>
        <taxon>Bacillati</taxon>
        <taxon>Actinomycetota</taxon>
        <taxon>Actinomycetes</taxon>
        <taxon>Kitasatosporales</taxon>
        <taxon>Streptomycetaceae</taxon>
        <taxon>Streptomyces</taxon>
    </lineage>
</organism>
<feature type="transmembrane region" description="Helical" evidence="8">
    <location>
        <begin position="348"/>
        <end position="364"/>
    </location>
</feature>
<keyword evidence="5 8" id="KW-0812">Transmembrane</keyword>
<comment type="similarity">
    <text evidence="2">Belongs to the major facilitator superfamily.</text>
</comment>
<dbReference type="Pfam" id="PF07690">
    <property type="entry name" value="MFS_1"/>
    <property type="match status" value="1"/>
</dbReference>
<feature type="domain" description="Major facilitator superfamily (MFS) profile" evidence="9">
    <location>
        <begin position="26"/>
        <end position="402"/>
    </location>
</feature>